<accession>A0A4Q2J861</accession>
<dbReference type="EMBL" id="SDPL01000617">
    <property type="protein sequence ID" value="RXZ40399.1"/>
    <property type="molecule type" value="Genomic_DNA"/>
</dbReference>
<organism evidence="1 2">
    <name type="scientific">Agromyces binzhouensis</name>
    <dbReference type="NCBI Taxonomy" id="1817495"/>
    <lineage>
        <taxon>Bacteria</taxon>
        <taxon>Bacillati</taxon>
        <taxon>Actinomycetota</taxon>
        <taxon>Actinomycetes</taxon>
        <taxon>Micrococcales</taxon>
        <taxon>Microbacteriaceae</taxon>
        <taxon>Agromyces</taxon>
    </lineage>
</organism>
<feature type="non-terminal residue" evidence="1">
    <location>
        <position position="1"/>
    </location>
</feature>
<proteinExistence type="predicted"/>
<comment type="caution">
    <text evidence="1">The sequence shown here is derived from an EMBL/GenBank/DDBJ whole genome shotgun (WGS) entry which is preliminary data.</text>
</comment>
<name>A0A4Q2J861_9MICO</name>
<evidence type="ECO:0000313" key="1">
    <source>
        <dbReference type="EMBL" id="RXZ40399.1"/>
    </source>
</evidence>
<gene>
    <name evidence="1" type="ORF">ESO86_17180</name>
</gene>
<keyword evidence="2" id="KW-1185">Reference proteome</keyword>
<evidence type="ECO:0000313" key="2">
    <source>
        <dbReference type="Proteomes" id="UP000292881"/>
    </source>
</evidence>
<reference evidence="1 2" key="1">
    <citation type="submission" date="2019-01" db="EMBL/GenBank/DDBJ databases">
        <authorList>
            <person name="Li J."/>
        </authorList>
    </citation>
    <scope>NUCLEOTIDE SEQUENCE [LARGE SCALE GENOMIC DNA]</scope>
    <source>
        <strain evidence="1 2">CGMCC 4.7180</strain>
    </source>
</reference>
<dbReference type="RefSeq" id="WP_207207211.1">
    <property type="nucleotide sequence ID" value="NZ_SDPL01000617.1"/>
</dbReference>
<sequence length="61" mass="6314">VGTPTGPVVRDATRRGILAMVPLQAALTARAGRPIDAVVLLAVDALGILLTRRGARGREIT</sequence>
<dbReference type="Proteomes" id="UP000292881">
    <property type="component" value="Unassembled WGS sequence"/>
</dbReference>
<protein>
    <submittedName>
        <fullName evidence="1">Uncharacterized protein</fullName>
    </submittedName>
</protein>
<dbReference type="AlphaFoldDB" id="A0A4Q2J861"/>